<dbReference type="Proteomes" id="UP000231366">
    <property type="component" value="Unassembled WGS sequence"/>
</dbReference>
<proteinExistence type="predicted"/>
<gene>
    <name evidence="1" type="ORF">CO110_04005</name>
</gene>
<protein>
    <submittedName>
        <fullName evidence="1">Uncharacterized protein</fullName>
    </submittedName>
</protein>
<reference evidence="2" key="1">
    <citation type="submission" date="2017-09" db="EMBL/GenBank/DDBJ databases">
        <title>Depth-based differentiation of microbial function through sediment-hosted aquifers and enrichment of novel symbionts in the deep terrestrial subsurface.</title>
        <authorList>
            <person name="Probst A.J."/>
            <person name="Ladd B."/>
            <person name="Jarett J.K."/>
            <person name="Geller-Mcgrath D.E."/>
            <person name="Sieber C.M.K."/>
            <person name="Emerson J.B."/>
            <person name="Anantharaman K."/>
            <person name="Thomas B.C."/>
            <person name="Malmstrom R."/>
            <person name="Stieglmeier M."/>
            <person name="Klingl A."/>
            <person name="Woyke T."/>
            <person name="Ryan C.M."/>
            <person name="Banfield J.F."/>
        </authorList>
    </citation>
    <scope>NUCLEOTIDE SEQUENCE [LARGE SCALE GENOMIC DNA]</scope>
</reference>
<dbReference type="AlphaFoldDB" id="A0A2M8AUB4"/>
<accession>A0A2M8AUB4</accession>
<organism evidence="1 2">
    <name type="scientific">Candidatus Desantisbacteria bacterium CG_4_9_14_3_um_filter_40_11</name>
    <dbReference type="NCBI Taxonomy" id="1974546"/>
    <lineage>
        <taxon>Bacteria</taxon>
        <taxon>Candidatus Desantisiibacteriota</taxon>
    </lineage>
</organism>
<comment type="caution">
    <text evidence="1">The sequence shown here is derived from an EMBL/GenBank/DDBJ whole genome shotgun (WGS) entry which is preliminary data.</text>
</comment>
<sequence>MKIDRIIEEAMIVANKYGLHFVEIDRTENIISLKLLIDSEFFIQIYGNNEKNKLNLALVFKKRRLYGYDSEGSKYHFHPFDNPANHIFVDERKTIGEFVQQSVEFLEKNKLLWNMGGKKGSYGKL</sequence>
<evidence type="ECO:0000313" key="2">
    <source>
        <dbReference type="Proteomes" id="UP000231366"/>
    </source>
</evidence>
<evidence type="ECO:0000313" key="1">
    <source>
        <dbReference type="EMBL" id="PJB29774.1"/>
    </source>
</evidence>
<name>A0A2M8AUB4_9BACT</name>
<dbReference type="EMBL" id="PFUI01000104">
    <property type="protein sequence ID" value="PJB29774.1"/>
    <property type="molecule type" value="Genomic_DNA"/>
</dbReference>